<evidence type="ECO:0000256" key="2">
    <source>
        <dbReference type="ARBA" id="ARBA00023015"/>
    </source>
</evidence>
<dbReference type="InterPro" id="IPR001789">
    <property type="entry name" value="Sig_transdc_resp-reg_receiver"/>
</dbReference>
<dbReference type="OrthoDB" id="9808843at2"/>
<dbReference type="Gene3D" id="3.40.50.2300">
    <property type="match status" value="1"/>
</dbReference>
<dbReference type="InterPro" id="IPR016032">
    <property type="entry name" value="Sig_transdc_resp-reg_C-effctor"/>
</dbReference>
<dbReference type="Pfam" id="PF00072">
    <property type="entry name" value="Response_reg"/>
    <property type="match status" value="1"/>
</dbReference>
<feature type="modified residue" description="4-aspartylphosphate" evidence="5">
    <location>
        <position position="58"/>
    </location>
</feature>
<protein>
    <recommendedName>
        <fullName evidence="10">LuxR family transcriptional regulator</fullName>
    </recommendedName>
</protein>
<organism evidence="8 9">
    <name type="scientific">Knoellia aerolata DSM 18566</name>
    <dbReference type="NCBI Taxonomy" id="1385519"/>
    <lineage>
        <taxon>Bacteria</taxon>
        <taxon>Bacillati</taxon>
        <taxon>Actinomycetota</taxon>
        <taxon>Actinomycetes</taxon>
        <taxon>Micrococcales</taxon>
        <taxon>Intrasporangiaceae</taxon>
        <taxon>Knoellia</taxon>
    </lineage>
</organism>
<dbReference type="SMART" id="SM00421">
    <property type="entry name" value="HTH_LUXR"/>
    <property type="match status" value="1"/>
</dbReference>
<evidence type="ECO:0000256" key="5">
    <source>
        <dbReference type="PROSITE-ProRule" id="PRU00169"/>
    </source>
</evidence>
<dbReference type="STRING" id="1385519.N801_17995"/>
<dbReference type="CDD" id="cd17535">
    <property type="entry name" value="REC_NarL-like"/>
    <property type="match status" value="1"/>
</dbReference>
<dbReference type="PROSITE" id="PS00622">
    <property type="entry name" value="HTH_LUXR_1"/>
    <property type="match status" value="1"/>
</dbReference>
<dbReference type="SMART" id="SM00448">
    <property type="entry name" value="REC"/>
    <property type="match status" value="1"/>
</dbReference>
<dbReference type="PRINTS" id="PR00038">
    <property type="entry name" value="HTHLUXR"/>
</dbReference>
<dbReference type="CDD" id="cd06170">
    <property type="entry name" value="LuxR_C_like"/>
    <property type="match status" value="1"/>
</dbReference>
<gene>
    <name evidence="8" type="ORF">N801_17995</name>
</gene>
<dbReference type="PANTHER" id="PTHR43214:SF24">
    <property type="entry name" value="TRANSCRIPTIONAL REGULATORY PROTEIN NARL-RELATED"/>
    <property type="match status" value="1"/>
</dbReference>
<dbReference type="eggNOG" id="COG2197">
    <property type="taxonomic scope" value="Bacteria"/>
</dbReference>
<keyword evidence="3" id="KW-0238">DNA-binding</keyword>
<dbReference type="Proteomes" id="UP000030013">
    <property type="component" value="Unassembled WGS sequence"/>
</dbReference>
<keyword evidence="9" id="KW-1185">Reference proteome</keyword>
<evidence type="ECO:0000313" key="9">
    <source>
        <dbReference type="Proteomes" id="UP000030013"/>
    </source>
</evidence>
<proteinExistence type="predicted"/>
<dbReference type="GO" id="GO:0006355">
    <property type="term" value="P:regulation of DNA-templated transcription"/>
    <property type="evidence" value="ECO:0007669"/>
    <property type="project" value="InterPro"/>
</dbReference>
<evidence type="ECO:0000259" key="6">
    <source>
        <dbReference type="PROSITE" id="PS50043"/>
    </source>
</evidence>
<dbReference type="PROSITE" id="PS50110">
    <property type="entry name" value="RESPONSE_REGULATORY"/>
    <property type="match status" value="1"/>
</dbReference>
<evidence type="ECO:0008006" key="10">
    <source>
        <dbReference type="Google" id="ProtNLM"/>
    </source>
</evidence>
<evidence type="ECO:0000256" key="1">
    <source>
        <dbReference type="ARBA" id="ARBA00022553"/>
    </source>
</evidence>
<evidence type="ECO:0000313" key="8">
    <source>
        <dbReference type="EMBL" id="KGN39642.1"/>
    </source>
</evidence>
<dbReference type="InterPro" id="IPR058245">
    <property type="entry name" value="NreC/VraR/RcsB-like_REC"/>
</dbReference>
<dbReference type="Pfam" id="PF00196">
    <property type="entry name" value="GerE"/>
    <property type="match status" value="1"/>
</dbReference>
<feature type="domain" description="HTH luxR-type" evidence="6">
    <location>
        <begin position="151"/>
        <end position="216"/>
    </location>
</feature>
<dbReference type="GO" id="GO:0003677">
    <property type="term" value="F:DNA binding"/>
    <property type="evidence" value="ECO:0007669"/>
    <property type="project" value="UniProtKB-KW"/>
</dbReference>
<accession>A0A0A0JU88</accession>
<sequence>MVSEKPIRLVIADDNPRIRSQIRRALEEGGCDVCAEGASADDAVALTREHRPDVALLDIHMPGNGISAAQRISRGSPQTAVVMLTQSTEDDDLFDSLRAGASGYLLKGADPATLAGTLRGVLLGEAAMPPALVMRVMQEFRGPSRRKFLRKSAAADKLSAREWEVMEMLSQGLSTDEVGKRMFVSPTTVRVHVSSVLRKLRVKDRESALRLLGGDAQD</sequence>
<dbReference type="PANTHER" id="PTHR43214">
    <property type="entry name" value="TWO-COMPONENT RESPONSE REGULATOR"/>
    <property type="match status" value="1"/>
</dbReference>
<dbReference type="InterPro" id="IPR000792">
    <property type="entry name" value="Tscrpt_reg_LuxR_C"/>
</dbReference>
<dbReference type="InterPro" id="IPR011006">
    <property type="entry name" value="CheY-like_superfamily"/>
</dbReference>
<dbReference type="GO" id="GO:0000160">
    <property type="term" value="P:phosphorelay signal transduction system"/>
    <property type="evidence" value="ECO:0007669"/>
    <property type="project" value="InterPro"/>
</dbReference>
<keyword evidence="2" id="KW-0805">Transcription regulation</keyword>
<evidence type="ECO:0000259" key="7">
    <source>
        <dbReference type="PROSITE" id="PS50110"/>
    </source>
</evidence>
<dbReference type="AlphaFoldDB" id="A0A0A0JU88"/>
<dbReference type="SUPFAM" id="SSF52172">
    <property type="entry name" value="CheY-like"/>
    <property type="match status" value="1"/>
</dbReference>
<dbReference type="PROSITE" id="PS50043">
    <property type="entry name" value="HTH_LUXR_2"/>
    <property type="match status" value="1"/>
</dbReference>
<dbReference type="EMBL" id="AVPL01000082">
    <property type="protein sequence ID" value="KGN39642.1"/>
    <property type="molecule type" value="Genomic_DNA"/>
</dbReference>
<feature type="domain" description="Response regulatory" evidence="7">
    <location>
        <begin position="8"/>
        <end position="122"/>
    </location>
</feature>
<evidence type="ECO:0000256" key="4">
    <source>
        <dbReference type="ARBA" id="ARBA00023163"/>
    </source>
</evidence>
<comment type="caution">
    <text evidence="8">The sequence shown here is derived from an EMBL/GenBank/DDBJ whole genome shotgun (WGS) entry which is preliminary data.</text>
</comment>
<dbReference type="InterPro" id="IPR039420">
    <property type="entry name" value="WalR-like"/>
</dbReference>
<evidence type="ECO:0000256" key="3">
    <source>
        <dbReference type="ARBA" id="ARBA00023125"/>
    </source>
</evidence>
<keyword evidence="1 5" id="KW-0597">Phosphoprotein</keyword>
<keyword evidence="4" id="KW-0804">Transcription</keyword>
<reference evidence="8 9" key="1">
    <citation type="submission" date="2013-08" db="EMBL/GenBank/DDBJ databases">
        <title>The genome sequence of Knoellia aerolata.</title>
        <authorList>
            <person name="Zhu W."/>
            <person name="Wang G."/>
        </authorList>
    </citation>
    <scope>NUCLEOTIDE SEQUENCE [LARGE SCALE GENOMIC DNA]</scope>
    <source>
        <strain evidence="8 9">DSM 18566</strain>
    </source>
</reference>
<dbReference type="SUPFAM" id="SSF46894">
    <property type="entry name" value="C-terminal effector domain of the bipartite response regulators"/>
    <property type="match status" value="1"/>
</dbReference>
<name>A0A0A0JU88_9MICO</name>